<dbReference type="AlphaFoldDB" id="A0AAD9X5E6"/>
<gene>
    <name evidence="1" type="ORF">Ddye_012799</name>
</gene>
<proteinExistence type="predicted"/>
<dbReference type="EMBL" id="JANJYI010000004">
    <property type="protein sequence ID" value="KAK2652943.1"/>
    <property type="molecule type" value="Genomic_DNA"/>
</dbReference>
<protein>
    <submittedName>
        <fullName evidence="1">Uncharacterized protein</fullName>
    </submittedName>
</protein>
<evidence type="ECO:0000313" key="2">
    <source>
        <dbReference type="Proteomes" id="UP001280121"/>
    </source>
</evidence>
<keyword evidence="2" id="KW-1185">Reference proteome</keyword>
<comment type="caution">
    <text evidence="1">The sequence shown here is derived from an EMBL/GenBank/DDBJ whole genome shotgun (WGS) entry which is preliminary data.</text>
</comment>
<evidence type="ECO:0000313" key="1">
    <source>
        <dbReference type="EMBL" id="KAK2652943.1"/>
    </source>
</evidence>
<dbReference type="Proteomes" id="UP001280121">
    <property type="component" value="Unassembled WGS sequence"/>
</dbReference>
<reference evidence="1" key="1">
    <citation type="journal article" date="2023" name="Plant J.">
        <title>Genome sequences and population genomics provide insights into the demographic history, inbreeding, and mutation load of two 'living fossil' tree species of Dipteronia.</title>
        <authorList>
            <person name="Feng Y."/>
            <person name="Comes H.P."/>
            <person name="Chen J."/>
            <person name="Zhu S."/>
            <person name="Lu R."/>
            <person name="Zhang X."/>
            <person name="Li P."/>
            <person name="Qiu J."/>
            <person name="Olsen K.M."/>
            <person name="Qiu Y."/>
        </authorList>
    </citation>
    <scope>NUCLEOTIDE SEQUENCE</scope>
    <source>
        <strain evidence="1">KIB01</strain>
    </source>
</reference>
<name>A0AAD9X5E6_9ROSI</name>
<sequence length="209" mass="24921">MPADSPKKPLQIIKRNFRRPNREVSISNIDDLIIMMEESHQFQFPSYGSLNQEPQKSDPKKILSLLSHLHFHIFTHQKHRPQHLNTTPSLIFWTLFFLDMQPIRKQLRRPSHHNIFHHHRFFLLPPPLQDLHRALFCFGRYHHHHHPTLCHHLRQVRRNFEDGAVMYHALDHRSICFSLIFKGLNRRRPNSLLTSAIRWGSADVSNPFG</sequence>
<organism evidence="1 2">
    <name type="scientific">Dipteronia dyeriana</name>
    <dbReference type="NCBI Taxonomy" id="168575"/>
    <lineage>
        <taxon>Eukaryota</taxon>
        <taxon>Viridiplantae</taxon>
        <taxon>Streptophyta</taxon>
        <taxon>Embryophyta</taxon>
        <taxon>Tracheophyta</taxon>
        <taxon>Spermatophyta</taxon>
        <taxon>Magnoliopsida</taxon>
        <taxon>eudicotyledons</taxon>
        <taxon>Gunneridae</taxon>
        <taxon>Pentapetalae</taxon>
        <taxon>rosids</taxon>
        <taxon>malvids</taxon>
        <taxon>Sapindales</taxon>
        <taxon>Sapindaceae</taxon>
        <taxon>Hippocastanoideae</taxon>
        <taxon>Acereae</taxon>
        <taxon>Dipteronia</taxon>
    </lineage>
</organism>
<accession>A0AAD9X5E6</accession>